<evidence type="ECO:0000313" key="3">
    <source>
        <dbReference type="EMBL" id="GEU40939.1"/>
    </source>
</evidence>
<keyword evidence="2" id="KW-0472">Membrane</keyword>
<comment type="caution">
    <text evidence="3">The sequence shown here is derived from an EMBL/GenBank/DDBJ whole genome shotgun (WGS) entry which is preliminary data.</text>
</comment>
<feature type="compositionally biased region" description="Basic and acidic residues" evidence="1">
    <location>
        <begin position="376"/>
        <end position="396"/>
    </location>
</feature>
<keyword evidence="2 3" id="KW-0812">Transmembrane</keyword>
<keyword evidence="2" id="KW-1133">Transmembrane helix</keyword>
<dbReference type="EMBL" id="BKCJ010001371">
    <property type="protein sequence ID" value="GEU40939.1"/>
    <property type="molecule type" value="Genomic_DNA"/>
</dbReference>
<evidence type="ECO:0000256" key="2">
    <source>
        <dbReference type="SAM" id="Phobius"/>
    </source>
</evidence>
<feature type="transmembrane region" description="Helical" evidence="2">
    <location>
        <begin position="429"/>
        <end position="446"/>
    </location>
</feature>
<feature type="region of interest" description="Disordered" evidence="1">
    <location>
        <begin position="376"/>
        <end position="416"/>
    </location>
</feature>
<protein>
    <submittedName>
        <fullName evidence="3">Transmembrane and coiled-coil domain-containing protein 4-like</fullName>
    </submittedName>
</protein>
<gene>
    <name evidence="3" type="ORF">Tci_012917</name>
</gene>
<name>A0A6L2JW17_TANCI</name>
<sequence>MKLFLKILRLLQSHPVLPIEDLEDSLKMGDDDLHTIPEKESNEFIKSSVEDLVLIPSEFEDMSDGECDLPFCSNSITFSNPFFDSNDDFTSSDDESLSDEDVPKDKVKIYSNTLFEFDDEYIFSDVKPLFYEVLRDIENKDSYVSNLDEPNLLATPLFDANEDECFDPGDDVDEIELLLHRDPFTPKMSEILYNALIDDLMTEDKVFDPGILMKIFSPTYVRLPFEDRHYFSLTYVIRIFLPYLTYSMDSYLPLSSGSEDTIFDPYISAFLFSSLEPVSKYRQFRLVMLSGNCWWFLFRLTYWSGLLAEDSGIVSELEAEILKNELDKDFKNDDIKIEHEKVGRNDELENKHDKDCRNKDLENKKKKDCKYDDLKHKDAKDCKSPDTIEENKEKNCKSPHTNEMPIASNSDIEEKENEEEKMLGFGRKVIVLYQLLLACLTHIYVAKSARR</sequence>
<accession>A0A6L2JW17</accession>
<dbReference type="AlphaFoldDB" id="A0A6L2JW17"/>
<reference evidence="3" key="1">
    <citation type="journal article" date="2019" name="Sci. Rep.">
        <title>Draft genome of Tanacetum cinerariifolium, the natural source of mosquito coil.</title>
        <authorList>
            <person name="Yamashiro T."/>
            <person name="Shiraishi A."/>
            <person name="Satake H."/>
            <person name="Nakayama K."/>
        </authorList>
    </citation>
    <scope>NUCLEOTIDE SEQUENCE</scope>
</reference>
<organism evidence="3">
    <name type="scientific">Tanacetum cinerariifolium</name>
    <name type="common">Dalmatian daisy</name>
    <name type="synonym">Chrysanthemum cinerariifolium</name>
    <dbReference type="NCBI Taxonomy" id="118510"/>
    <lineage>
        <taxon>Eukaryota</taxon>
        <taxon>Viridiplantae</taxon>
        <taxon>Streptophyta</taxon>
        <taxon>Embryophyta</taxon>
        <taxon>Tracheophyta</taxon>
        <taxon>Spermatophyta</taxon>
        <taxon>Magnoliopsida</taxon>
        <taxon>eudicotyledons</taxon>
        <taxon>Gunneridae</taxon>
        <taxon>Pentapetalae</taxon>
        <taxon>asterids</taxon>
        <taxon>campanulids</taxon>
        <taxon>Asterales</taxon>
        <taxon>Asteraceae</taxon>
        <taxon>Asteroideae</taxon>
        <taxon>Anthemideae</taxon>
        <taxon>Anthemidinae</taxon>
        <taxon>Tanacetum</taxon>
    </lineage>
</organism>
<evidence type="ECO:0000256" key="1">
    <source>
        <dbReference type="SAM" id="MobiDB-lite"/>
    </source>
</evidence>
<proteinExistence type="predicted"/>